<dbReference type="EMBL" id="CP034412">
    <property type="protein sequence ID" value="QCY47022.1"/>
    <property type="molecule type" value="Genomic_DNA"/>
</dbReference>
<keyword evidence="2" id="KW-1185">Reference proteome</keyword>
<evidence type="ECO:0000313" key="1">
    <source>
        <dbReference type="EMBL" id="QCY47022.1"/>
    </source>
</evidence>
<sequence length="272" mass="29184">MAGGLLLSGCAATNADTQTPEPITASASQKNDAIKQVREANPDHLGEGLVYKQPGKNAQGEYIILGADPNSSLASYEAPKWAAVGEAWSEKEMAQLQVQAVDFVYSQILSGPALGGSQADIDRQVEQMSAQFSQLAQEEGAKQTLATVFAQPIKQNPFLVWSDAKANNFSGYQPYQDAGSSRMLNPTVKIKSAHSYDKGEVLEDGNTAEINGATVNVVASFEWKLTKDGKRYAKPMELEYGVHFSKTEQDTGLHGATLVNGATDAKPRPAKF</sequence>
<accession>A0A5B7WT25</accession>
<proteinExistence type="predicted"/>
<reference evidence="1 2" key="1">
    <citation type="submission" date="2018-12" db="EMBL/GenBank/DDBJ databases">
        <title>Complete Genome Sequence of Glutamicibacter creatinolyticus strain LGCM259,isolated from an abscess of a 12-year-old mare in Italy.</title>
        <authorList>
            <person name="Santos R.G."/>
            <person name="Silva A.L."/>
            <person name="Seyffert N."/>
            <person name="Castro T.L.P."/>
            <person name="Attili A.R."/>
            <person name="Rifici C."/>
            <person name="Mazzullo G."/>
            <person name="Brenig B."/>
            <person name="Venanzi F."/>
            <person name="Azevedo V."/>
        </authorList>
    </citation>
    <scope>NUCLEOTIDE SEQUENCE [LARGE SCALE GENOMIC DNA]</scope>
    <source>
        <strain evidence="1 2">LGCM 259</strain>
    </source>
</reference>
<gene>
    <name evidence="1" type="ORF">GcLGCM259_1287</name>
</gene>
<dbReference type="AlphaFoldDB" id="A0A5B7WT25"/>
<organism evidence="1 2">
    <name type="scientific">Glutamicibacter creatinolyticus</name>
    <dbReference type="NCBI Taxonomy" id="162496"/>
    <lineage>
        <taxon>Bacteria</taxon>
        <taxon>Bacillati</taxon>
        <taxon>Actinomycetota</taxon>
        <taxon>Actinomycetes</taxon>
        <taxon>Micrococcales</taxon>
        <taxon>Micrococcaceae</taxon>
        <taxon>Glutamicibacter</taxon>
    </lineage>
</organism>
<dbReference type="KEGG" id="gcr:GcLGCM259_1287"/>
<name>A0A5B7WT25_9MICC</name>
<protein>
    <submittedName>
        <fullName evidence="1">Uncharacterized protein</fullName>
    </submittedName>
</protein>
<dbReference type="Proteomes" id="UP000307000">
    <property type="component" value="Chromosome"/>
</dbReference>
<evidence type="ECO:0000313" key="2">
    <source>
        <dbReference type="Proteomes" id="UP000307000"/>
    </source>
</evidence>